<dbReference type="Proteomes" id="UP001501565">
    <property type="component" value="Unassembled WGS sequence"/>
</dbReference>
<proteinExistence type="predicted"/>
<comment type="caution">
    <text evidence="1">The sequence shown here is derived from an EMBL/GenBank/DDBJ whole genome shotgun (WGS) entry which is preliminary data.</text>
</comment>
<accession>A0ABP7NC98</accession>
<protein>
    <submittedName>
        <fullName evidence="1">Uncharacterized protein</fullName>
    </submittedName>
</protein>
<reference evidence="2" key="1">
    <citation type="journal article" date="2019" name="Int. J. Syst. Evol. Microbiol.">
        <title>The Global Catalogue of Microorganisms (GCM) 10K type strain sequencing project: providing services to taxonomists for standard genome sequencing and annotation.</title>
        <authorList>
            <consortium name="The Broad Institute Genomics Platform"/>
            <consortium name="The Broad Institute Genome Sequencing Center for Infectious Disease"/>
            <person name="Wu L."/>
            <person name="Ma J."/>
        </authorList>
    </citation>
    <scope>NUCLEOTIDE SEQUENCE [LARGE SCALE GENOMIC DNA]</scope>
    <source>
        <strain evidence="2">JCM 17551</strain>
    </source>
</reference>
<keyword evidence="2" id="KW-1185">Reference proteome</keyword>
<organism evidence="1 2">
    <name type="scientific">Litoribacillus peritrichatus</name>
    <dbReference type="NCBI Taxonomy" id="718191"/>
    <lineage>
        <taxon>Bacteria</taxon>
        <taxon>Pseudomonadati</taxon>
        <taxon>Pseudomonadota</taxon>
        <taxon>Gammaproteobacteria</taxon>
        <taxon>Oceanospirillales</taxon>
        <taxon>Oceanospirillaceae</taxon>
        <taxon>Litoribacillus</taxon>
    </lineage>
</organism>
<dbReference type="EMBL" id="BAABBN010000015">
    <property type="protein sequence ID" value="GAA3941092.1"/>
    <property type="molecule type" value="Genomic_DNA"/>
</dbReference>
<evidence type="ECO:0000313" key="1">
    <source>
        <dbReference type="EMBL" id="GAA3941092.1"/>
    </source>
</evidence>
<gene>
    <name evidence="1" type="ORF">GCM10022277_41330</name>
</gene>
<evidence type="ECO:0000313" key="2">
    <source>
        <dbReference type="Proteomes" id="UP001501565"/>
    </source>
</evidence>
<name>A0ABP7NC98_9GAMM</name>
<sequence length="79" mass="8657">MTYGHNTPIEVSSCLPAKKVRNDRTHKLNRFTTQVLAECSEFLPCSCNGSWVSVAGGHFNRRGKLGTFASLNLSNGDID</sequence>